<keyword evidence="6 11" id="KW-0175">Coiled coil</keyword>
<name>A0A8H8QXM9_9HELO</name>
<comment type="function">
    <text evidence="9">Required for the maintenance of the structure of the mitochondrial inner membrane. Involved in mitochondrial morphology. Causes growth arrest when highly overexpressed.</text>
</comment>
<dbReference type="OrthoDB" id="5595506at2759"/>
<keyword evidence="7 10" id="KW-0496">Mitochondrion</keyword>
<evidence type="ECO:0000313" key="13">
    <source>
        <dbReference type="EMBL" id="TVY24737.1"/>
    </source>
</evidence>
<evidence type="ECO:0000256" key="4">
    <source>
        <dbReference type="ARBA" id="ARBA00022946"/>
    </source>
</evidence>
<dbReference type="GO" id="GO:0007007">
    <property type="term" value="P:inner mitochondrial membrane organization"/>
    <property type="evidence" value="ECO:0007669"/>
    <property type="project" value="TreeGrafter"/>
</dbReference>
<dbReference type="AlphaFoldDB" id="A0A8H8QXM9"/>
<organism evidence="13 14">
    <name type="scientific">Lachnellula hyalina</name>
    <dbReference type="NCBI Taxonomy" id="1316788"/>
    <lineage>
        <taxon>Eukaryota</taxon>
        <taxon>Fungi</taxon>
        <taxon>Dikarya</taxon>
        <taxon>Ascomycota</taxon>
        <taxon>Pezizomycotina</taxon>
        <taxon>Leotiomycetes</taxon>
        <taxon>Helotiales</taxon>
        <taxon>Lachnaceae</taxon>
        <taxon>Lachnellula</taxon>
    </lineage>
</organism>
<feature type="coiled-coil region" evidence="11">
    <location>
        <begin position="170"/>
        <end position="197"/>
    </location>
</feature>
<dbReference type="Proteomes" id="UP000431533">
    <property type="component" value="Unassembled WGS sequence"/>
</dbReference>
<evidence type="ECO:0000313" key="14">
    <source>
        <dbReference type="Proteomes" id="UP000431533"/>
    </source>
</evidence>
<feature type="region of interest" description="Disordered" evidence="12">
    <location>
        <begin position="95"/>
        <end position="136"/>
    </location>
</feature>
<sequence length="463" mass="51866">MVGVNPFSPLIQGGQWRSDPAEFKALNLKKGSSYNTRHSPNLRPRRTAMQPLARIVPRLFLDSFPSSASQAIRICNRSSFRTSTCIQCNIRSQTRQYVESPKPPPPSPPKTDLPSSESAIPDEISSDLPSARESRRNQLTKRFSHLMDHLQGNIFIASQRINDLTGYSGIEALKGRITSLENRVQEAQEAVRAARLVYKTTVADRASTQREVTGLLARKDSWTPLDLERFTSLYRMDHSNEQAVQESATRLADAEREAEHAASKLSSSILSRYHEEQIWSDKIRRMSTWGTWGLMGVNVLLFLVFQFGFEPWRRRRLVHGFEEKVREALEKEKIAQFKQLDAEKVEDVSLDGIVAAGVEELEEEMEGGAEPAVDALVAGIRGEPEEEAALDTAEMHFPAALIKQLSTRVPETWSVAAVQDAVQDLFSERLVQMRKQDVTIIALEGAATGATIVAIIASLMFRH</sequence>
<proteinExistence type="inferred from homology"/>
<evidence type="ECO:0000256" key="3">
    <source>
        <dbReference type="ARBA" id="ARBA00022792"/>
    </source>
</evidence>
<evidence type="ECO:0000256" key="11">
    <source>
        <dbReference type="SAM" id="Coils"/>
    </source>
</evidence>
<keyword evidence="8 10" id="KW-0472">Membrane</keyword>
<feature type="transmembrane region" description="Helical" evidence="10">
    <location>
        <begin position="438"/>
        <end position="461"/>
    </location>
</feature>
<evidence type="ECO:0000256" key="2">
    <source>
        <dbReference type="ARBA" id="ARBA00022692"/>
    </source>
</evidence>
<gene>
    <name evidence="13" type="primary">she9</name>
    <name evidence="13" type="ORF">LHYA1_G005650</name>
</gene>
<comment type="subunit">
    <text evidence="10">Homooligomer.</text>
</comment>
<dbReference type="Pfam" id="PF05546">
    <property type="entry name" value="She9_MDM33"/>
    <property type="match status" value="1"/>
</dbReference>
<dbReference type="PANTHER" id="PTHR31961">
    <property type="entry name" value="SENSITIVE TO HIGH EXPRESSION PROTEIN 9, MITOCHONDRIAL"/>
    <property type="match status" value="1"/>
</dbReference>
<dbReference type="GO" id="GO:0005743">
    <property type="term" value="C:mitochondrial inner membrane"/>
    <property type="evidence" value="ECO:0007669"/>
    <property type="project" value="UniProtKB-SubCell"/>
</dbReference>
<evidence type="ECO:0000256" key="10">
    <source>
        <dbReference type="RuleBase" id="RU364128"/>
    </source>
</evidence>
<keyword evidence="3 10" id="KW-0999">Mitochondrion inner membrane</keyword>
<evidence type="ECO:0000256" key="7">
    <source>
        <dbReference type="ARBA" id="ARBA00023128"/>
    </source>
</evidence>
<keyword evidence="5 10" id="KW-1133">Transmembrane helix</keyword>
<comment type="subcellular location">
    <subcellularLocation>
        <location evidence="10">Mitochondrion inner membrane</location>
        <topology evidence="10">Multi-pass membrane protein</topology>
    </subcellularLocation>
</comment>
<keyword evidence="4 10" id="KW-0809">Transit peptide</keyword>
<evidence type="ECO:0000256" key="12">
    <source>
        <dbReference type="SAM" id="MobiDB-lite"/>
    </source>
</evidence>
<keyword evidence="2 10" id="KW-0812">Transmembrane</keyword>
<evidence type="ECO:0000256" key="1">
    <source>
        <dbReference type="ARBA" id="ARBA00007472"/>
    </source>
</evidence>
<reference evidence="13 14" key="1">
    <citation type="submission" date="2018-05" db="EMBL/GenBank/DDBJ databases">
        <title>Genome sequencing and assembly of the regulated plant pathogen Lachnellula willkommii and related sister species for the development of diagnostic species identification markers.</title>
        <authorList>
            <person name="Giroux E."/>
            <person name="Bilodeau G."/>
        </authorList>
    </citation>
    <scope>NUCLEOTIDE SEQUENCE [LARGE SCALE GENOMIC DNA]</scope>
    <source>
        <strain evidence="13 14">CBS 185.66</strain>
    </source>
</reference>
<evidence type="ECO:0000256" key="8">
    <source>
        <dbReference type="ARBA" id="ARBA00023136"/>
    </source>
</evidence>
<keyword evidence="14" id="KW-1185">Reference proteome</keyword>
<feature type="compositionally biased region" description="Pro residues" evidence="12">
    <location>
        <begin position="101"/>
        <end position="111"/>
    </location>
</feature>
<comment type="similarity">
    <text evidence="1 10">Belongs to the SHE9 family.</text>
</comment>
<protein>
    <recommendedName>
        <fullName evidence="10">Sensitive to high expression protein 9, mitochondrial</fullName>
    </recommendedName>
</protein>
<dbReference type="GeneID" id="41985848"/>
<dbReference type="EMBL" id="QGMH01000119">
    <property type="protein sequence ID" value="TVY24737.1"/>
    <property type="molecule type" value="Genomic_DNA"/>
</dbReference>
<evidence type="ECO:0000256" key="5">
    <source>
        <dbReference type="ARBA" id="ARBA00022989"/>
    </source>
</evidence>
<evidence type="ECO:0000256" key="6">
    <source>
        <dbReference type="ARBA" id="ARBA00023054"/>
    </source>
</evidence>
<comment type="caution">
    <text evidence="13">The sequence shown here is derived from an EMBL/GenBank/DDBJ whole genome shotgun (WGS) entry which is preliminary data.</text>
</comment>
<feature type="transmembrane region" description="Helical" evidence="10">
    <location>
        <begin position="289"/>
        <end position="309"/>
    </location>
</feature>
<accession>A0A8H8QXM9</accession>
<dbReference type="RefSeq" id="XP_031003525.1">
    <property type="nucleotide sequence ID" value="XM_031150594.1"/>
</dbReference>
<dbReference type="PANTHER" id="PTHR31961:SF3">
    <property type="entry name" value="SENSITIVE TO HIGH EXPRESSION PROTEIN 9, MITOCHONDRIAL"/>
    <property type="match status" value="1"/>
</dbReference>
<dbReference type="InterPro" id="IPR008839">
    <property type="entry name" value="MDM33_fungi"/>
</dbReference>
<evidence type="ECO:0000256" key="9">
    <source>
        <dbReference type="ARBA" id="ARBA00024807"/>
    </source>
</evidence>